<dbReference type="Gene3D" id="3.30.200.20">
    <property type="entry name" value="Phosphorylase Kinase, domain 1"/>
    <property type="match status" value="1"/>
</dbReference>
<evidence type="ECO:0000259" key="8">
    <source>
        <dbReference type="PROSITE" id="PS50011"/>
    </source>
</evidence>
<proteinExistence type="inferred from homology"/>
<keyword evidence="5 6" id="KW-0067">ATP-binding</keyword>
<evidence type="ECO:0000256" key="5">
    <source>
        <dbReference type="ARBA" id="ARBA00022840"/>
    </source>
</evidence>
<dbReference type="GO" id="GO:0004674">
    <property type="term" value="F:protein serine/threonine kinase activity"/>
    <property type="evidence" value="ECO:0007669"/>
    <property type="project" value="UniProtKB-KW"/>
</dbReference>
<keyword evidence="1 7" id="KW-0723">Serine/threonine-protein kinase</keyword>
<keyword evidence="3 6" id="KW-0547">Nucleotide-binding</keyword>
<dbReference type="PROSITE" id="PS50011">
    <property type="entry name" value="PROTEIN_KINASE_DOM"/>
    <property type="match status" value="1"/>
</dbReference>
<feature type="binding site" evidence="6">
    <location>
        <position position="53"/>
    </location>
    <ligand>
        <name>ATP</name>
        <dbReference type="ChEBI" id="CHEBI:30616"/>
    </ligand>
</feature>
<sequence length="312" mass="35722">MSQLKESQHLKIPFKVIKEATKNFKTCVGKGGYGSVYKGELLISEQHTTVAVKRLNEKFGQGIKEFLTEIELLKGQKHQNLISLIGYCDERGEKIIVYEYAERGSLDQYIRHDKTTDTLSWLGRLKICLDAAHGLDFLHNHAGKHQAIIHRDIKSANILLDCDWVAKISDLGLSKLSLAGLDRSAVISIGCGTLGYIEPEYYVNCTLTKESDVYSFGMVLLEILCGRLCYVRDRDVFQLSDYCYKMDKLHTVIDPNLRGEISYDSFLRFKSIAKGCLHRDRKQRLPIYRVVKELEEALKFEVSLMYANTYKF</sequence>
<comment type="similarity">
    <text evidence="7">Belongs to the protein kinase superfamily.</text>
</comment>
<dbReference type="PANTHER" id="PTHR27003:SF361">
    <property type="entry name" value="PROTEIN KINASE DOMAIN-CONTAINING PROTEIN"/>
    <property type="match status" value="1"/>
</dbReference>
<dbReference type="InterPro" id="IPR017441">
    <property type="entry name" value="Protein_kinase_ATP_BS"/>
</dbReference>
<protein>
    <submittedName>
        <fullName evidence="9">Putative serine/threonine/dual specificity protein kinase, catalytic domain-containing protein</fullName>
    </submittedName>
</protein>
<dbReference type="InterPro" id="IPR008271">
    <property type="entry name" value="Ser/Thr_kinase_AS"/>
</dbReference>
<evidence type="ECO:0000256" key="6">
    <source>
        <dbReference type="PROSITE-ProRule" id="PRU10141"/>
    </source>
</evidence>
<evidence type="ECO:0000256" key="4">
    <source>
        <dbReference type="ARBA" id="ARBA00022777"/>
    </source>
</evidence>
<gene>
    <name evidence="9" type="ORF">HannXRQ_Chr06g0175711</name>
</gene>
<evidence type="ECO:0000256" key="3">
    <source>
        <dbReference type="ARBA" id="ARBA00022741"/>
    </source>
</evidence>
<dbReference type="Gene3D" id="1.10.510.10">
    <property type="entry name" value="Transferase(Phosphotransferase) domain 1"/>
    <property type="match status" value="1"/>
</dbReference>
<dbReference type="PROSITE" id="PS00107">
    <property type="entry name" value="PROTEIN_KINASE_ATP"/>
    <property type="match status" value="1"/>
</dbReference>
<reference evidence="10" key="1">
    <citation type="journal article" date="2017" name="Nature">
        <title>The sunflower genome provides insights into oil metabolism, flowering and Asterid evolution.</title>
        <authorList>
            <person name="Badouin H."/>
            <person name="Gouzy J."/>
            <person name="Grassa C.J."/>
            <person name="Murat F."/>
            <person name="Staton S.E."/>
            <person name="Cottret L."/>
            <person name="Lelandais-Briere C."/>
            <person name="Owens G.L."/>
            <person name="Carrere S."/>
            <person name="Mayjonade B."/>
            <person name="Legrand L."/>
            <person name="Gill N."/>
            <person name="Kane N.C."/>
            <person name="Bowers J.E."/>
            <person name="Hubner S."/>
            <person name="Bellec A."/>
            <person name="Berard A."/>
            <person name="Berges H."/>
            <person name="Blanchet N."/>
            <person name="Boniface M.C."/>
            <person name="Brunel D."/>
            <person name="Catrice O."/>
            <person name="Chaidir N."/>
            <person name="Claudel C."/>
            <person name="Donnadieu C."/>
            <person name="Faraut T."/>
            <person name="Fievet G."/>
            <person name="Helmstetter N."/>
            <person name="King M."/>
            <person name="Knapp S.J."/>
            <person name="Lai Z."/>
            <person name="Le Paslier M.C."/>
            <person name="Lippi Y."/>
            <person name="Lorenzon L."/>
            <person name="Mandel J.R."/>
            <person name="Marage G."/>
            <person name="Marchand G."/>
            <person name="Marquand E."/>
            <person name="Bret-Mestries E."/>
            <person name="Morien E."/>
            <person name="Nambeesan S."/>
            <person name="Nguyen T."/>
            <person name="Pegot-Espagnet P."/>
            <person name="Pouilly N."/>
            <person name="Raftis F."/>
            <person name="Sallet E."/>
            <person name="Schiex T."/>
            <person name="Thomas J."/>
            <person name="Vandecasteele C."/>
            <person name="Vares D."/>
            <person name="Vear F."/>
            <person name="Vautrin S."/>
            <person name="Crespi M."/>
            <person name="Mangin B."/>
            <person name="Burke J.M."/>
            <person name="Salse J."/>
            <person name="Munos S."/>
            <person name="Vincourt P."/>
            <person name="Rieseberg L.H."/>
            <person name="Langlade N.B."/>
        </authorList>
    </citation>
    <scope>NUCLEOTIDE SEQUENCE [LARGE SCALE GENOMIC DNA]</scope>
    <source>
        <strain evidence="10">cv. SF193</strain>
    </source>
</reference>
<dbReference type="EMBL" id="CM007895">
    <property type="protein sequence ID" value="OTG22827.1"/>
    <property type="molecule type" value="Genomic_DNA"/>
</dbReference>
<dbReference type="InterPro" id="IPR011009">
    <property type="entry name" value="Kinase-like_dom_sf"/>
</dbReference>
<evidence type="ECO:0000256" key="1">
    <source>
        <dbReference type="ARBA" id="ARBA00022527"/>
    </source>
</evidence>
<evidence type="ECO:0000256" key="2">
    <source>
        <dbReference type="ARBA" id="ARBA00022679"/>
    </source>
</evidence>
<evidence type="ECO:0000313" key="9">
    <source>
        <dbReference type="EMBL" id="OTG22827.1"/>
    </source>
</evidence>
<evidence type="ECO:0000256" key="7">
    <source>
        <dbReference type="RuleBase" id="RU000304"/>
    </source>
</evidence>
<name>A0A251UHH4_HELAN</name>
<evidence type="ECO:0000313" key="10">
    <source>
        <dbReference type="Proteomes" id="UP000215914"/>
    </source>
</evidence>
<dbReference type="PROSITE" id="PS00108">
    <property type="entry name" value="PROTEIN_KINASE_ST"/>
    <property type="match status" value="1"/>
</dbReference>
<dbReference type="AlphaFoldDB" id="A0A251UHH4"/>
<dbReference type="InterPro" id="IPR045272">
    <property type="entry name" value="ANXUR1/2-like"/>
</dbReference>
<feature type="domain" description="Protein kinase" evidence="8">
    <location>
        <begin position="22"/>
        <end position="298"/>
    </location>
</feature>
<dbReference type="GO" id="GO:0005524">
    <property type="term" value="F:ATP binding"/>
    <property type="evidence" value="ECO:0007669"/>
    <property type="project" value="UniProtKB-UniRule"/>
</dbReference>
<dbReference type="FunFam" id="3.30.200.20:FF:000039">
    <property type="entry name" value="receptor-like protein kinase FERONIA"/>
    <property type="match status" value="1"/>
</dbReference>
<dbReference type="InterPro" id="IPR001245">
    <property type="entry name" value="Ser-Thr/Tyr_kinase_cat_dom"/>
</dbReference>
<accession>A0A251UHH4</accession>
<keyword evidence="2" id="KW-0808">Transferase</keyword>
<dbReference type="Pfam" id="PF07714">
    <property type="entry name" value="PK_Tyr_Ser-Thr"/>
    <property type="match status" value="1"/>
</dbReference>
<dbReference type="SUPFAM" id="SSF56112">
    <property type="entry name" value="Protein kinase-like (PK-like)"/>
    <property type="match status" value="1"/>
</dbReference>
<dbReference type="SMART" id="SM00220">
    <property type="entry name" value="S_TKc"/>
    <property type="match status" value="1"/>
</dbReference>
<dbReference type="GO" id="GO:0004714">
    <property type="term" value="F:transmembrane receptor protein tyrosine kinase activity"/>
    <property type="evidence" value="ECO:0007669"/>
    <property type="project" value="InterPro"/>
</dbReference>
<keyword evidence="10" id="KW-1185">Reference proteome</keyword>
<dbReference type="InParanoid" id="A0A251UHH4"/>
<keyword evidence="4 9" id="KW-0418">Kinase</keyword>
<organism evidence="9 10">
    <name type="scientific">Helianthus annuus</name>
    <name type="common">Common sunflower</name>
    <dbReference type="NCBI Taxonomy" id="4232"/>
    <lineage>
        <taxon>Eukaryota</taxon>
        <taxon>Viridiplantae</taxon>
        <taxon>Streptophyta</taxon>
        <taxon>Embryophyta</taxon>
        <taxon>Tracheophyta</taxon>
        <taxon>Spermatophyta</taxon>
        <taxon>Magnoliopsida</taxon>
        <taxon>eudicotyledons</taxon>
        <taxon>Gunneridae</taxon>
        <taxon>Pentapetalae</taxon>
        <taxon>asterids</taxon>
        <taxon>campanulids</taxon>
        <taxon>Asterales</taxon>
        <taxon>Asteraceae</taxon>
        <taxon>Asteroideae</taxon>
        <taxon>Heliantheae alliance</taxon>
        <taxon>Heliantheae</taxon>
        <taxon>Helianthus</taxon>
    </lineage>
</organism>
<dbReference type="PANTHER" id="PTHR27003">
    <property type="entry name" value="OS07G0166700 PROTEIN"/>
    <property type="match status" value="1"/>
</dbReference>
<dbReference type="InterPro" id="IPR000719">
    <property type="entry name" value="Prot_kinase_dom"/>
</dbReference>
<dbReference type="Proteomes" id="UP000215914">
    <property type="component" value="Chromosome 6"/>
</dbReference>